<dbReference type="RefSeq" id="WP_089740035.1">
    <property type="nucleotide sequence ID" value="NZ_FOGL01000004.1"/>
</dbReference>
<dbReference type="Proteomes" id="UP000199687">
    <property type="component" value="Unassembled WGS sequence"/>
</dbReference>
<proteinExistence type="predicted"/>
<dbReference type="InterPro" id="IPR016181">
    <property type="entry name" value="Acyl_CoA_acyltransferase"/>
</dbReference>
<reference evidence="2 3" key="1">
    <citation type="submission" date="2016-10" db="EMBL/GenBank/DDBJ databases">
        <authorList>
            <person name="de Groot N.N."/>
        </authorList>
    </citation>
    <scope>NUCLEOTIDE SEQUENCE [LARGE SCALE GENOMIC DNA]</scope>
    <source>
        <strain evidence="2 3">CGMCC 1.7727</strain>
    </source>
</reference>
<dbReference type="AlphaFoldDB" id="A0A1H9P8M6"/>
<dbReference type="SUPFAM" id="SSF55729">
    <property type="entry name" value="Acyl-CoA N-acyltransferases (Nat)"/>
    <property type="match status" value="1"/>
</dbReference>
<dbReference type="Pfam" id="PF13302">
    <property type="entry name" value="Acetyltransf_3"/>
    <property type="match status" value="1"/>
</dbReference>
<name>A0A1H9P8M6_9BACI</name>
<keyword evidence="2" id="KW-0808">Transferase</keyword>
<feature type="domain" description="N-acetyltransferase" evidence="1">
    <location>
        <begin position="18"/>
        <end position="152"/>
    </location>
</feature>
<evidence type="ECO:0000313" key="3">
    <source>
        <dbReference type="Proteomes" id="UP000199687"/>
    </source>
</evidence>
<dbReference type="InterPro" id="IPR000182">
    <property type="entry name" value="GNAT_dom"/>
</dbReference>
<accession>A0A1H9P8M6</accession>
<evidence type="ECO:0000313" key="2">
    <source>
        <dbReference type="EMBL" id="SER44431.1"/>
    </source>
</evidence>
<dbReference type="STRING" id="531814.SAMN04487944_104143"/>
<dbReference type="PANTHER" id="PTHR43610">
    <property type="entry name" value="BLL6696 PROTEIN"/>
    <property type="match status" value="1"/>
</dbReference>
<dbReference type="OrthoDB" id="9795199at2"/>
<keyword evidence="3" id="KW-1185">Reference proteome</keyword>
<protein>
    <submittedName>
        <fullName evidence="2">Protein N-acetyltransferase, RimJ/RimL family</fullName>
    </submittedName>
</protein>
<dbReference type="GO" id="GO:0016747">
    <property type="term" value="F:acyltransferase activity, transferring groups other than amino-acyl groups"/>
    <property type="evidence" value="ECO:0007669"/>
    <property type="project" value="InterPro"/>
</dbReference>
<organism evidence="2 3">
    <name type="scientific">Gracilibacillus ureilyticus</name>
    <dbReference type="NCBI Taxonomy" id="531814"/>
    <lineage>
        <taxon>Bacteria</taxon>
        <taxon>Bacillati</taxon>
        <taxon>Bacillota</taxon>
        <taxon>Bacilli</taxon>
        <taxon>Bacillales</taxon>
        <taxon>Bacillaceae</taxon>
        <taxon>Gracilibacillus</taxon>
    </lineage>
</organism>
<dbReference type="PANTHER" id="PTHR43610:SF1">
    <property type="entry name" value="N-ACETYLTRANSFERASE DOMAIN-CONTAINING PROTEIN"/>
    <property type="match status" value="1"/>
</dbReference>
<gene>
    <name evidence="2" type="ORF">SAMN04487944_104143</name>
</gene>
<sequence>MIVSLYGLEGEFVKLAVMNSSHTKELFNAAKDASIWRHLPKTIQVFDDMQLFVNEAIEKMETGTEIPFVIIDKQSDEIVGSTRFLDISNFTRSLEIGWTWLTPHVWGTKVNMECKYLLLKYCFEKLNLIRVQLKTDEQNIRSQKAIERIGCKKEGILRNHMIRKDGTYRNSVIYSIIENDWISVKHQLENTLYRK</sequence>
<evidence type="ECO:0000259" key="1">
    <source>
        <dbReference type="Pfam" id="PF13302"/>
    </source>
</evidence>
<dbReference type="Gene3D" id="3.40.630.30">
    <property type="match status" value="1"/>
</dbReference>
<dbReference type="EMBL" id="FOGL01000004">
    <property type="protein sequence ID" value="SER44431.1"/>
    <property type="molecule type" value="Genomic_DNA"/>
</dbReference>